<accession>A0ABR2EC74</accession>
<name>A0ABR2EC74_9ROSI</name>
<dbReference type="PANTHER" id="PTHR31973">
    <property type="entry name" value="POLYPROTEIN, PUTATIVE-RELATED"/>
    <property type="match status" value="1"/>
</dbReference>
<gene>
    <name evidence="1" type="ORF">V6N12_002821</name>
</gene>
<dbReference type="PANTHER" id="PTHR31973:SF187">
    <property type="entry name" value="MUTATOR TRANSPOSASE MUDRA PROTEIN"/>
    <property type="match status" value="1"/>
</dbReference>
<organism evidence="1 2">
    <name type="scientific">Hibiscus sabdariffa</name>
    <name type="common">roselle</name>
    <dbReference type="NCBI Taxonomy" id="183260"/>
    <lineage>
        <taxon>Eukaryota</taxon>
        <taxon>Viridiplantae</taxon>
        <taxon>Streptophyta</taxon>
        <taxon>Embryophyta</taxon>
        <taxon>Tracheophyta</taxon>
        <taxon>Spermatophyta</taxon>
        <taxon>Magnoliopsida</taxon>
        <taxon>eudicotyledons</taxon>
        <taxon>Gunneridae</taxon>
        <taxon>Pentapetalae</taxon>
        <taxon>rosids</taxon>
        <taxon>malvids</taxon>
        <taxon>Malvales</taxon>
        <taxon>Malvaceae</taxon>
        <taxon>Malvoideae</taxon>
        <taxon>Hibiscus</taxon>
    </lineage>
</organism>
<comment type="caution">
    <text evidence="1">The sequence shown here is derived from an EMBL/GenBank/DDBJ whole genome shotgun (WGS) entry which is preliminary data.</text>
</comment>
<dbReference type="EMBL" id="JBBPBM010000017">
    <property type="protein sequence ID" value="KAK8556419.1"/>
    <property type="molecule type" value="Genomic_DNA"/>
</dbReference>
<evidence type="ECO:0000313" key="1">
    <source>
        <dbReference type="EMBL" id="KAK8556419.1"/>
    </source>
</evidence>
<reference evidence="1 2" key="1">
    <citation type="journal article" date="2024" name="G3 (Bethesda)">
        <title>Genome assembly of Hibiscus sabdariffa L. provides insights into metabolisms of medicinal natural products.</title>
        <authorList>
            <person name="Kim T."/>
        </authorList>
    </citation>
    <scope>NUCLEOTIDE SEQUENCE [LARGE SCALE GENOMIC DNA]</scope>
    <source>
        <strain evidence="1">TK-2024</strain>
        <tissue evidence="1">Old leaves</tissue>
    </source>
</reference>
<evidence type="ECO:0000313" key="2">
    <source>
        <dbReference type="Proteomes" id="UP001472677"/>
    </source>
</evidence>
<dbReference type="Proteomes" id="UP001472677">
    <property type="component" value="Unassembled WGS sequence"/>
</dbReference>
<protein>
    <submittedName>
        <fullName evidence="1">Uncharacterized protein</fullName>
    </submittedName>
</protein>
<proteinExistence type="predicted"/>
<sequence length="108" mass="12655">MGATSTDDLLEIPPLHWSRAYFTGTSKCDVVDNNLAEAFNAWIVDARCPIISMMEEIRKMIMQRIHVKRSWVSKWKTNIAPRAQQKLEKIWNFPLNVDWFGMVMENLK</sequence>
<keyword evidence="2" id="KW-1185">Reference proteome</keyword>